<dbReference type="GO" id="GO:0005886">
    <property type="term" value="C:plasma membrane"/>
    <property type="evidence" value="ECO:0007669"/>
    <property type="project" value="UniProtKB-SubCell"/>
</dbReference>
<sequence length="299" mass="33328">MKIPPYILLVLATLLWGGNFVIGRAVSEDIPPLTLAFLRWCVAFIIFFPIAFHQLKREWRLLKRHWFIVIILSLTGVTAFNTLVYIGLHYTTSINASLMNSSTPIMIYILSFIFLKEKLSKYQLIGTVLSLSGVAFIIMGGSFTRIVDFTFNKGDLIVIAAVLCWSIYSLLIKQYATRLPGQSTFLVTIGLGAMMLFPFSLYETLSSATAIHWEWSTFAAILYVGIFASIIAFLCWNSGVIQLGANKASIYLNFIPVFASIFAVLFLSERLHSFQLIGGLAVVAGVILSGKINKQRLQS</sequence>
<dbReference type="PANTHER" id="PTHR32322">
    <property type="entry name" value="INNER MEMBRANE TRANSPORTER"/>
    <property type="match status" value="1"/>
</dbReference>
<evidence type="ECO:0000256" key="7">
    <source>
        <dbReference type="SAM" id="Phobius"/>
    </source>
</evidence>
<feature type="transmembrane region" description="Helical" evidence="7">
    <location>
        <begin position="248"/>
        <end position="267"/>
    </location>
</feature>
<dbReference type="Proteomes" id="UP000251431">
    <property type="component" value="Unassembled WGS sequence"/>
</dbReference>
<gene>
    <name evidence="9" type="primary">rarD_1</name>
    <name evidence="9" type="ORF">NCTC7582_00689</name>
</gene>
<keyword evidence="5 7" id="KW-1133">Transmembrane helix</keyword>
<evidence type="ECO:0000256" key="2">
    <source>
        <dbReference type="ARBA" id="ARBA00007362"/>
    </source>
</evidence>
<protein>
    <submittedName>
        <fullName evidence="9">Putative chloramphenicol efflux protein DMT family</fullName>
    </submittedName>
</protein>
<feature type="transmembrane region" description="Helical" evidence="7">
    <location>
        <begin position="215"/>
        <end position="236"/>
    </location>
</feature>
<evidence type="ECO:0000256" key="3">
    <source>
        <dbReference type="ARBA" id="ARBA00022475"/>
    </source>
</evidence>
<feature type="transmembrane region" description="Helical" evidence="7">
    <location>
        <begin position="37"/>
        <end position="55"/>
    </location>
</feature>
<evidence type="ECO:0000313" key="10">
    <source>
        <dbReference type="Proteomes" id="UP000251431"/>
    </source>
</evidence>
<accession>A0A2X0XHA0</accession>
<dbReference type="RefSeq" id="WP_112116653.1">
    <property type="nucleotide sequence ID" value="NZ_CP185283.1"/>
</dbReference>
<feature type="transmembrane region" description="Helical" evidence="7">
    <location>
        <begin position="273"/>
        <end position="290"/>
    </location>
</feature>
<dbReference type="SUPFAM" id="SSF103481">
    <property type="entry name" value="Multidrug resistance efflux transporter EmrE"/>
    <property type="match status" value="2"/>
</dbReference>
<evidence type="ECO:0000256" key="4">
    <source>
        <dbReference type="ARBA" id="ARBA00022692"/>
    </source>
</evidence>
<dbReference type="InterPro" id="IPR000620">
    <property type="entry name" value="EamA_dom"/>
</dbReference>
<evidence type="ECO:0000256" key="6">
    <source>
        <dbReference type="ARBA" id="ARBA00023136"/>
    </source>
</evidence>
<feature type="transmembrane region" description="Helical" evidence="7">
    <location>
        <begin position="67"/>
        <end position="88"/>
    </location>
</feature>
<comment type="similarity">
    <text evidence="2">Belongs to the EamA transporter family.</text>
</comment>
<dbReference type="AlphaFoldDB" id="A0A2X0XHA0"/>
<dbReference type="EMBL" id="UAQE01000001">
    <property type="protein sequence ID" value="SPT96773.1"/>
    <property type="molecule type" value="Genomic_DNA"/>
</dbReference>
<dbReference type="InterPro" id="IPR037185">
    <property type="entry name" value="EmrE-like"/>
</dbReference>
<dbReference type="PANTHER" id="PTHR32322:SF18">
    <property type="entry name" value="S-ADENOSYLMETHIONINE_S-ADENOSYLHOMOCYSTEINE TRANSPORTER"/>
    <property type="match status" value="1"/>
</dbReference>
<dbReference type="Gene3D" id="1.10.3730.20">
    <property type="match status" value="1"/>
</dbReference>
<keyword evidence="3" id="KW-1003">Cell membrane</keyword>
<feature type="domain" description="EamA" evidence="8">
    <location>
        <begin position="6"/>
        <end position="138"/>
    </location>
</feature>
<evidence type="ECO:0000259" key="8">
    <source>
        <dbReference type="Pfam" id="PF00892"/>
    </source>
</evidence>
<reference evidence="9 10" key="1">
    <citation type="submission" date="2018-06" db="EMBL/GenBank/DDBJ databases">
        <authorList>
            <consortium name="Pathogen Informatics"/>
            <person name="Doyle S."/>
        </authorList>
    </citation>
    <scope>NUCLEOTIDE SEQUENCE [LARGE SCALE GENOMIC DNA]</scope>
    <source>
        <strain evidence="9 10">NCTC7582</strain>
    </source>
</reference>
<evidence type="ECO:0000256" key="5">
    <source>
        <dbReference type="ARBA" id="ARBA00022989"/>
    </source>
</evidence>
<name>A0A2X0XHA0_9BACI</name>
<proteinExistence type="inferred from homology"/>
<feature type="transmembrane region" description="Helical" evidence="7">
    <location>
        <begin position="184"/>
        <end position="203"/>
    </location>
</feature>
<feature type="transmembrane region" description="Helical" evidence="7">
    <location>
        <begin position="94"/>
        <end position="115"/>
    </location>
</feature>
<comment type="subcellular location">
    <subcellularLocation>
        <location evidence="1">Cell membrane</location>
        <topology evidence="1">Multi-pass membrane protein</topology>
    </subcellularLocation>
</comment>
<keyword evidence="6 7" id="KW-0472">Membrane</keyword>
<feature type="transmembrane region" description="Helical" evidence="7">
    <location>
        <begin position="122"/>
        <end position="144"/>
    </location>
</feature>
<evidence type="ECO:0000313" key="9">
    <source>
        <dbReference type="EMBL" id="SPT96773.1"/>
    </source>
</evidence>
<dbReference type="Pfam" id="PF00892">
    <property type="entry name" value="EamA"/>
    <property type="match status" value="2"/>
</dbReference>
<evidence type="ECO:0000256" key="1">
    <source>
        <dbReference type="ARBA" id="ARBA00004651"/>
    </source>
</evidence>
<feature type="domain" description="EamA" evidence="8">
    <location>
        <begin position="153"/>
        <end position="289"/>
    </location>
</feature>
<dbReference type="InterPro" id="IPR050638">
    <property type="entry name" value="AA-Vitamin_Transporters"/>
</dbReference>
<organism evidence="9 10">
    <name type="scientific">Lysinibacillus capsici</name>
    <dbReference type="NCBI Taxonomy" id="2115968"/>
    <lineage>
        <taxon>Bacteria</taxon>
        <taxon>Bacillati</taxon>
        <taxon>Bacillota</taxon>
        <taxon>Bacilli</taxon>
        <taxon>Bacillales</taxon>
        <taxon>Bacillaceae</taxon>
        <taxon>Lysinibacillus</taxon>
    </lineage>
</organism>
<feature type="transmembrane region" description="Helical" evidence="7">
    <location>
        <begin position="156"/>
        <end position="172"/>
    </location>
</feature>
<keyword evidence="4 7" id="KW-0812">Transmembrane</keyword>